<reference evidence="2" key="3">
    <citation type="journal article" date="2017" name="Nature">
        <title>Genome sequence of the progenitor of the wheat D genome Aegilops tauschii.</title>
        <authorList>
            <person name="Luo M.C."/>
            <person name="Gu Y.Q."/>
            <person name="Puiu D."/>
            <person name="Wang H."/>
            <person name="Twardziok S.O."/>
            <person name="Deal K.R."/>
            <person name="Huo N."/>
            <person name="Zhu T."/>
            <person name="Wang L."/>
            <person name="Wang Y."/>
            <person name="McGuire P.E."/>
            <person name="Liu S."/>
            <person name="Long H."/>
            <person name="Ramasamy R.K."/>
            <person name="Rodriguez J.C."/>
            <person name="Van S.L."/>
            <person name="Yuan L."/>
            <person name="Wang Z."/>
            <person name="Xia Z."/>
            <person name="Xiao L."/>
            <person name="Anderson O.D."/>
            <person name="Ouyang S."/>
            <person name="Liang Y."/>
            <person name="Zimin A.V."/>
            <person name="Pertea G."/>
            <person name="Qi P."/>
            <person name="Bennetzen J.L."/>
            <person name="Dai X."/>
            <person name="Dawson M.W."/>
            <person name="Muller H.G."/>
            <person name="Kugler K."/>
            <person name="Rivarola-Duarte L."/>
            <person name="Spannagl M."/>
            <person name="Mayer K.F.X."/>
            <person name="Lu F.H."/>
            <person name="Bevan M.W."/>
            <person name="Leroy P."/>
            <person name="Li P."/>
            <person name="You F.M."/>
            <person name="Sun Q."/>
            <person name="Liu Z."/>
            <person name="Lyons E."/>
            <person name="Wicker T."/>
            <person name="Salzberg S.L."/>
            <person name="Devos K.M."/>
            <person name="Dvorak J."/>
        </authorList>
    </citation>
    <scope>NUCLEOTIDE SEQUENCE [LARGE SCALE GENOMIC DNA]</scope>
    <source>
        <strain evidence="2">cv. AL8/78</strain>
    </source>
</reference>
<dbReference type="EnsemblPlants" id="AET1Gv20412800.25">
    <property type="protein sequence ID" value="AET1Gv20412800.25"/>
    <property type="gene ID" value="AET1Gv20412800"/>
</dbReference>
<name>A0A452YGQ5_AEGTS</name>
<feature type="region of interest" description="Disordered" evidence="1">
    <location>
        <begin position="141"/>
        <end position="183"/>
    </location>
</feature>
<proteinExistence type="predicted"/>
<evidence type="ECO:0000256" key="1">
    <source>
        <dbReference type="SAM" id="MobiDB-lite"/>
    </source>
</evidence>
<evidence type="ECO:0000313" key="3">
    <source>
        <dbReference type="Proteomes" id="UP000015105"/>
    </source>
</evidence>
<reference evidence="3" key="2">
    <citation type="journal article" date="2017" name="Nat. Plants">
        <title>The Aegilops tauschii genome reveals multiple impacts of transposons.</title>
        <authorList>
            <person name="Zhao G."/>
            <person name="Zou C."/>
            <person name="Li K."/>
            <person name="Wang K."/>
            <person name="Li T."/>
            <person name="Gao L."/>
            <person name="Zhang X."/>
            <person name="Wang H."/>
            <person name="Yang Z."/>
            <person name="Liu X."/>
            <person name="Jiang W."/>
            <person name="Mao L."/>
            <person name="Kong X."/>
            <person name="Jiao Y."/>
            <person name="Jia J."/>
        </authorList>
    </citation>
    <scope>NUCLEOTIDE SEQUENCE [LARGE SCALE GENOMIC DNA]</scope>
    <source>
        <strain evidence="3">cv. AL8/78</strain>
    </source>
</reference>
<reference evidence="2" key="5">
    <citation type="journal article" date="2021" name="G3 (Bethesda)">
        <title>Aegilops tauschii genome assembly Aet v5.0 features greater sequence contiguity and improved annotation.</title>
        <authorList>
            <person name="Wang L."/>
            <person name="Zhu T."/>
            <person name="Rodriguez J.C."/>
            <person name="Deal K.R."/>
            <person name="Dubcovsky J."/>
            <person name="McGuire P.E."/>
            <person name="Lux T."/>
            <person name="Spannagl M."/>
            <person name="Mayer K.F.X."/>
            <person name="Baldrich P."/>
            <person name="Meyers B.C."/>
            <person name="Huo N."/>
            <person name="Gu Y.Q."/>
            <person name="Zhou H."/>
            <person name="Devos K.M."/>
            <person name="Bennetzen J.L."/>
            <person name="Unver T."/>
            <person name="Budak H."/>
            <person name="Gulick P.J."/>
            <person name="Galiba G."/>
            <person name="Kalapos B."/>
            <person name="Nelson D.R."/>
            <person name="Li P."/>
            <person name="You F.M."/>
            <person name="Luo M.C."/>
            <person name="Dvorak J."/>
        </authorList>
    </citation>
    <scope>NUCLEOTIDE SEQUENCE [LARGE SCALE GENOMIC DNA]</scope>
    <source>
        <strain evidence="2">cv. AL8/78</strain>
    </source>
</reference>
<organism evidence="2 3">
    <name type="scientific">Aegilops tauschii subsp. strangulata</name>
    <name type="common">Goatgrass</name>
    <dbReference type="NCBI Taxonomy" id="200361"/>
    <lineage>
        <taxon>Eukaryota</taxon>
        <taxon>Viridiplantae</taxon>
        <taxon>Streptophyta</taxon>
        <taxon>Embryophyta</taxon>
        <taxon>Tracheophyta</taxon>
        <taxon>Spermatophyta</taxon>
        <taxon>Magnoliopsida</taxon>
        <taxon>Liliopsida</taxon>
        <taxon>Poales</taxon>
        <taxon>Poaceae</taxon>
        <taxon>BOP clade</taxon>
        <taxon>Pooideae</taxon>
        <taxon>Triticodae</taxon>
        <taxon>Triticeae</taxon>
        <taxon>Triticinae</taxon>
        <taxon>Aegilops</taxon>
    </lineage>
</organism>
<evidence type="ECO:0000313" key="2">
    <source>
        <dbReference type="EnsemblPlants" id="AET1Gv20412800.25"/>
    </source>
</evidence>
<dbReference type="AlphaFoldDB" id="A0A452YGQ5"/>
<feature type="compositionally biased region" description="Low complexity" evidence="1">
    <location>
        <begin position="54"/>
        <end position="99"/>
    </location>
</feature>
<keyword evidence="3" id="KW-1185">Reference proteome</keyword>
<feature type="region of interest" description="Disordered" evidence="1">
    <location>
        <begin position="16"/>
        <end position="129"/>
    </location>
</feature>
<dbReference type="Gramene" id="AET1Gv20412800.25">
    <property type="protein sequence ID" value="AET1Gv20412800.25"/>
    <property type="gene ID" value="AET1Gv20412800"/>
</dbReference>
<feature type="compositionally biased region" description="Pro residues" evidence="1">
    <location>
        <begin position="169"/>
        <end position="183"/>
    </location>
</feature>
<dbReference type="Proteomes" id="UP000015105">
    <property type="component" value="Chromosome 1D"/>
</dbReference>
<reference evidence="3" key="1">
    <citation type="journal article" date="2014" name="Science">
        <title>Ancient hybridizations among the ancestral genomes of bread wheat.</title>
        <authorList>
            <consortium name="International Wheat Genome Sequencing Consortium,"/>
            <person name="Marcussen T."/>
            <person name="Sandve S.R."/>
            <person name="Heier L."/>
            <person name="Spannagl M."/>
            <person name="Pfeifer M."/>
            <person name="Jakobsen K.S."/>
            <person name="Wulff B.B."/>
            <person name="Steuernagel B."/>
            <person name="Mayer K.F."/>
            <person name="Olsen O.A."/>
        </authorList>
    </citation>
    <scope>NUCLEOTIDE SEQUENCE [LARGE SCALE GENOMIC DNA]</scope>
    <source>
        <strain evidence="3">cv. AL8/78</strain>
    </source>
</reference>
<reference evidence="2" key="4">
    <citation type="submission" date="2019-03" db="UniProtKB">
        <authorList>
            <consortium name="EnsemblPlants"/>
        </authorList>
    </citation>
    <scope>IDENTIFICATION</scope>
</reference>
<protein>
    <submittedName>
        <fullName evidence="2">Uncharacterized protein</fullName>
    </submittedName>
</protein>
<accession>A0A452YGQ5</accession>
<sequence length="259" mass="26535">NFLFIRWLLLSRDARPAPFASQNPRPHSTPMATPEVVASDGANPQHEPSRAEEAAPVAEPGEASDLGAVAAAPAVEEVAAGDAPPATTPTSTSTSSAAVLPPPASPASAAAPGPRPPRPQFAGSPAYMAPPASSPAPAFSYNVLPRAPPPQHMGSGLAHQQLASAPAPMARPMPPAALQPPAPRQYFGNRPSFSYNVVSHANASLPTEDKPCCPSPYVCSTSILATSCSWAIASPRCTIPWTYGTKSSCIYSVAISSAT</sequence>